<dbReference type="Proteomes" id="UP000027746">
    <property type="component" value="Unassembled WGS sequence"/>
</dbReference>
<keyword evidence="4 6" id="KW-1133">Transmembrane helix</keyword>
<evidence type="ECO:0000256" key="5">
    <source>
        <dbReference type="ARBA" id="ARBA00023136"/>
    </source>
</evidence>
<feature type="transmembrane region" description="Helical" evidence="6">
    <location>
        <begin position="56"/>
        <end position="75"/>
    </location>
</feature>
<evidence type="ECO:0000256" key="1">
    <source>
        <dbReference type="ARBA" id="ARBA00004141"/>
    </source>
</evidence>
<evidence type="ECO:0000256" key="6">
    <source>
        <dbReference type="SAM" id="Phobius"/>
    </source>
</evidence>
<comment type="similarity">
    <text evidence="2">Belongs to the TrbL/VirB6 family.</text>
</comment>
<evidence type="ECO:0000256" key="4">
    <source>
        <dbReference type="ARBA" id="ARBA00022989"/>
    </source>
</evidence>
<feature type="transmembrane region" description="Helical" evidence="6">
    <location>
        <begin position="198"/>
        <end position="221"/>
    </location>
</feature>
<gene>
    <name evidence="7" type="ORF">SUH3_06580</name>
</gene>
<proteinExistence type="inferred from homology"/>
<keyword evidence="8" id="KW-1185">Reference proteome</keyword>
<dbReference type="AlphaFoldDB" id="A0A073J9W1"/>
<dbReference type="OrthoDB" id="8101026at2"/>
<feature type="transmembrane region" description="Helical" evidence="6">
    <location>
        <begin position="257"/>
        <end position="278"/>
    </location>
</feature>
<protein>
    <submittedName>
        <fullName evidence="7">Conjugal transfer protein TrbL</fullName>
    </submittedName>
</protein>
<dbReference type="InterPro" id="IPR007688">
    <property type="entry name" value="Conjugal_tfr_TrbL/VirB6"/>
</dbReference>
<comment type="caution">
    <text evidence="7">The sequence shown here is derived from an EMBL/GenBank/DDBJ whole genome shotgun (WGS) entry which is preliminary data.</text>
</comment>
<reference evidence="7 8" key="1">
    <citation type="submission" date="2014-01" db="EMBL/GenBank/DDBJ databases">
        <title>Sulfitobacter sp. H3 (MCCC 1A00686) Genome Sequencing.</title>
        <authorList>
            <person name="Lai Q."/>
            <person name="Hong Z."/>
        </authorList>
    </citation>
    <scope>NUCLEOTIDE SEQUENCE [LARGE SCALE GENOMIC DNA]</scope>
    <source>
        <strain evidence="7 8">H3</strain>
    </source>
</reference>
<dbReference type="RefSeq" id="WP_037929659.1">
    <property type="nucleotide sequence ID" value="NZ_CP054602.1"/>
</dbReference>
<evidence type="ECO:0000313" key="8">
    <source>
        <dbReference type="Proteomes" id="UP000027746"/>
    </source>
</evidence>
<evidence type="ECO:0000313" key="7">
    <source>
        <dbReference type="EMBL" id="KEJ94502.1"/>
    </source>
</evidence>
<feature type="transmembrane region" description="Helical" evidence="6">
    <location>
        <begin position="23"/>
        <end position="44"/>
    </location>
</feature>
<accession>A0A073J9W1</accession>
<organism evidence="7 8">
    <name type="scientific">Pseudosulfitobacter pseudonitzschiae</name>
    <dbReference type="NCBI Taxonomy" id="1402135"/>
    <lineage>
        <taxon>Bacteria</taxon>
        <taxon>Pseudomonadati</taxon>
        <taxon>Pseudomonadota</taxon>
        <taxon>Alphaproteobacteria</taxon>
        <taxon>Rhodobacterales</taxon>
        <taxon>Roseobacteraceae</taxon>
        <taxon>Pseudosulfitobacter</taxon>
    </lineage>
</organism>
<feature type="transmembrane region" description="Helical" evidence="6">
    <location>
        <begin position="233"/>
        <end position="251"/>
    </location>
</feature>
<keyword evidence="5 6" id="KW-0472">Membrane</keyword>
<dbReference type="GO" id="GO:0030255">
    <property type="term" value="P:protein secretion by the type IV secretion system"/>
    <property type="evidence" value="ECO:0007669"/>
    <property type="project" value="InterPro"/>
</dbReference>
<dbReference type="EMBL" id="JAMD01000013">
    <property type="protein sequence ID" value="KEJ94502.1"/>
    <property type="molecule type" value="Genomic_DNA"/>
</dbReference>
<keyword evidence="3 6" id="KW-0812">Transmembrane</keyword>
<feature type="transmembrane region" description="Helical" evidence="6">
    <location>
        <begin position="162"/>
        <end position="183"/>
    </location>
</feature>
<evidence type="ECO:0000256" key="3">
    <source>
        <dbReference type="ARBA" id="ARBA00022692"/>
    </source>
</evidence>
<feature type="transmembrane region" description="Helical" evidence="6">
    <location>
        <begin position="135"/>
        <end position="155"/>
    </location>
</feature>
<evidence type="ECO:0000256" key="2">
    <source>
        <dbReference type="ARBA" id="ARBA00007802"/>
    </source>
</evidence>
<comment type="subcellular location">
    <subcellularLocation>
        <location evidence="1">Membrane</location>
        <topology evidence="1">Multi-pass membrane protein</topology>
    </subcellularLocation>
</comment>
<dbReference type="GO" id="GO:0016020">
    <property type="term" value="C:membrane"/>
    <property type="evidence" value="ECO:0007669"/>
    <property type="project" value="UniProtKB-SubCell"/>
</dbReference>
<dbReference type="GeneID" id="68871980"/>
<name>A0A073J9W1_9RHOB</name>
<sequence length="342" mass="35125">MGVIRDILSQVDAAVNTVAQDGFISSAASVGNVISAGATLLFVLLGINAVMQLRPLPFGTGFAFGIKVALVGIFAQSWDNFSVIYGIVTQVPESLGASILALTGSGNEAGVYESLDNMVARITAYGDTIGDRAGWVFGAVLGAIFFVLSAVFAAVTAGIIAFAKIVFALMIVIAPFMIVTSLFKPTQSLFEAWSRATIGYALMPVAAAGAAGIIVAIAEAIGDASADPNDVETVSLILPFLVILILSAGIMASVPYIASNLTGVVGIASNAVGLTGLARHGFVNTRQYGTGAASRLVTGKSPHELNQMANVGVVKTGELIRQSPGALLSAAKTFRKPDLKDD</sequence>
<dbReference type="Pfam" id="PF04610">
    <property type="entry name" value="TrbL"/>
    <property type="match status" value="1"/>
</dbReference>